<protein>
    <submittedName>
        <fullName evidence="1">Uncharacterized protein</fullName>
    </submittedName>
</protein>
<accession>A0A5K7Z0B6</accession>
<evidence type="ECO:0000313" key="1">
    <source>
        <dbReference type="EMBL" id="BBO72871.1"/>
    </source>
</evidence>
<dbReference type="RefSeq" id="WP_155302036.1">
    <property type="nucleotide sequence ID" value="NZ_AP021875.1"/>
</dbReference>
<dbReference type="KEGG" id="dwd:DSCW_02880"/>
<proteinExistence type="predicted"/>
<dbReference type="EMBL" id="AP021875">
    <property type="protein sequence ID" value="BBO72871.1"/>
    <property type="molecule type" value="Genomic_DNA"/>
</dbReference>
<name>A0A5K7Z0B6_9BACT</name>
<reference evidence="1 2" key="1">
    <citation type="submission" date="2019-11" db="EMBL/GenBank/DDBJ databases">
        <title>Comparative genomics of hydrocarbon-degrading Desulfosarcina strains.</title>
        <authorList>
            <person name="Watanabe M."/>
            <person name="Kojima H."/>
            <person name="Fukui M."/>
        </authorList>
    </citation>
    <scope>NUCLEOTIDE SEQUENCE [LARGE SCALE GENOMIC DNA]</scope>
    <source>
        <strain evidence="1 2">PP31</strain>
    </source>
</reference>
<dbReference type="OrthoDB" id="5420779at2"/>
<evidence type="ECO:0000313" key="2">
    <source>
        <dbReference type="Proteomes" id="UP000427769"/>
    </source>
</evidence>
<sequence length="85" mass="10069">MKDKVGIYYYPFPDNKRVRMYVREKNGEIEFRMRNEDDPGIWNDHGWVPYSAIQQARVLYGQRGQFDPQRAYDLGIAQVLIRDGG</sequence>
<keyword evidence="2" id="KW-1185">Reference proteome</keyword>
<gene>
    <name evidence="1" type="ORF">DSCW_02880</name>
</gene>
<dbReference type="Proteomes" id="UP000427769">
    <property type="component" value="Chromosome"/>
</dbReference>
<dbReference type="AlphaFoldDB" id="A0A5K7Z0B6"/>
<organism evidence="1 2">
    <name type="scientific">Desulfosarcina widdelii</name>
    <dbReference type="NCBI Taxonomy" id="947919"/>
    <lineage>
        <taxon>Bacteria</taxon>
        <taxon>Pseudomonadati</taxon>
        <taxon>Thermodesulfobacteriota</taxon>
        <taxon>Desulfobacteria</taxon>
        <taxon>Desulfobacterales</taxon>
        <taxon>Desulfosarcinaceae</taxon>
        <taxon>Desulfosarcina</taxon>
    </lineage>
</organism>